<dbReference type="InterPro" id="IPR050498">
    <property type="entry name" value="Ycf3"/>
</dbReference>
<dbReference type="PANTHER" id="PTHR44858">
    <property type="entry name" value="TETRATRICOPEPTIDE REPEAT PROTEIN 6"/>
    <property type="match status" value="1"/>
</dbReference>
<feature type="repeat" description="TPR" evidence="3">
    <location>
        <begin position="127"/>
        <end position="160"/>
    </location>
</feature>
<dbReference type="RefSeq" id="WP_046279990.1">
    <property type="nucleotide sequence ID" value="NZ_LATL02000020.1"/>
</dbReference>
<accession>A0A0F5YDN4</accession>
<dbReference type="OrthoDB" id="485055at2"/>
<keyword evidence="1" id="KW-0677">Repeat</keyword>
<dbReference type="PANTHER" id="PTHR44858:SF1">
    <property type="entry name" value="UDP-N-ACETYLGLUCOSAMINE--PEPTIDE N-ACETYLGLUCOSAMINYLTRANSFERASE SPINDLY-RELATED"/>
    <property type="match status" value="1"/>
</dbReference>
<dbReference type="PROSITE" id="PS50293">
    <property type="entry name" value="TPR_REGION"/>
    <property type="match status" value="2"/>
</dbReference>
<keyword evidence="4" id="KW-0472">Membrane</keyword>
<dbReference type="Proteomes" id="UP000033607">
    <property type="component" value="Unassembled WGS sequence"/>
</dbReference>
<evidence type="ECO:0000256" key="3">
    <source>
        <dbReference type="PROSITE-ProRule" id="PRU00339"/>
    </source>
</evidence>
<feature type="repeat" description="TPR" evidence="3">
    <location>
        <begin position="93"/>
        <end position="126"/>
    </location>
</feature>
<dbReference type="Pfam" id="PF13181">
    <property type="entry name" value="TPR_8"/>
    <property type="match status" value="1"/>
</dbReference>
<dbReference type="PROSITE" id="PS50005">
    <property type="entry name" value="TPR"/>
    <property type="match status" value="3"/>
</dbReference>
<keyword evidence="4" id="KW-0812">Transmembrane</keyword>
<organism evidence="5 6">
    <name type="scientific">Limnoraphis robusta CS-951</name>
    <dbReference type="NCBI Taxonomy" id="1637645"/>
    <lineage>
        <taxon>Bacteria</taxon>
        <taxon>Bacillati</taxon>
        <taxon>Cyanobacteriota</taxon>
        <taxon>Cyanophyceae</taxon>
        <taxon>Oscillatoriophycideae</taxon>
        <taxon>Oscillatoriales</taxon>
        <taxon>Sirenicapillariaceae</taxon>
        <taxon>Limnoraphis</taxon>
    </lineage>
</organism>
<protein>
    <submittedName>
        <fullName evidence="5">Uncharacterized protein</fullName>
    </submittedName>
</protein>
<gene>
    <name evidence="5" type="ORF">WN50_18155</name>
</gene>
<dbReference type="Gene3D" id="1.25.40.10">
    <property type="entry name" value="Tetratricopeptide repeat domain"/>
    <property type="match status" value="1"/>
</dbReference>
<evidence type="ECO:0000313" key="6">
    <source>
        <dbReference type="Proteomes" id="UP000033607"/>
    </source>
</evidence>
<dbReference type="AlphaFoldDB" id="A0A0F5YDN4"/>
<dbReference type="SMART" id="SM00028">
    <property type="entry name" value="TPR"/>
    <property type="match status" value="3"/>
</dbReference>
<proteinExistence type="predicted"/>
<name>A0A0F5YDN4_9CYAN</name>
<feature type="transmembrane region" description="Helical" evidence="4">
    <location>
        <begin position="6"/>
        <end position="25"/>
    </location>
</feature>
<comment type="caution">
    <text evidence="5">The sequence shown here is derived from an EMBL/GenBank/DDBJ whole genome shotgun (WGS) entry which is preliminary data.</text>
</comment>
<evidence type="ECO:0000256" key="1">
    <source>
        <dbReference type="ARBA" id="ARBA00022737"/>
    </source>
</evidence>
<evidence type="ECO:0000256" key="2">
    <source>
        <dbReference type="ARBA" id="ARBA00022803"/>
    </source>
</evidence>
<dbReference type="PATRIC" id="fig|1637645.4.peg.374"/>
<reference evidence="5 6" key="1">
    <citation type="submission" date="2015-06" db="EMBL/GenBank/DDBJ databases">
        <title>Draft genome assembly of filamentous brackish cyanobacterium Limnoraphis robusta strain CS-951.</title>
        <authorList>
            <person name="Willis A."/>
            <person name="Parks M."/>
            <person name="Burford M.A."/>
        </authorList>
    </citation>
    <scope>NUCLEOTIDE SEQUENCE [LARGE SCALE GENOMIC DNA]</scope>
    <source>
        <strain evidence="5 6">CS-951</strain>
    </source>
</reference>
<sequence length="182" mass="20861">MNSSLPVVYLLLLVALLFGVGFFVLRQIIRTRRVESQLSRLQSKLAQDQGTAQEYYELGCIYNDKKLYSQAIAVFQKALKVPNDQQEESQNLARVHNALGYAYFAKEQYDIAIRQYKEALKLAPDYVTAYNNLGYAYERKKLTAQALEAYEQALQGDPRNAIARRRSESLRKRLGIPSSLEE</sequence>
<evidence type="ECO:0000256" key="4">
    <source>
        <dbReference type="SAM" id="Phobius"/>
    </source>
</evidence>
<dbReference type="EMBL" id="LATL02000020">
    <property type="protein sequence ID" value="KKD36737.1"/>
    <property type="molecule type" value="Genomic_DNA"/>
</dbReference>
<dbReference type="Pfam" id="PF13414">
    <property type="entry name" value="TPR_11"/>
    <property type="match status" value="1"/>
</dbReference>
<dbReference type="InterPro" id="IPR019734">
    <property type="entry name" value="TPR_rpt"/>
</dbReference>
<keyword evidence="4" id="KW-1133">Transmembrane helix</keyword>
<evidence type="ECO:0000313" key="5">
    <source>
        <dbReference type="EMBL" id="KKD36737.1"/>
    </source>
</evidence>
<feature type="repeat" description="TPR" evidence="3">
    <location>
        <begin position="52"/>
        <end position="85"/>
    </location>
</feature>
<keyword evidence="2 3" id="KW-0802">TPR repeat</keyword>
<dbReference type="InterPro" id="IPR011990">
    <property type="entry name" value="TPR-like_helical_dom_sf"/>
</dbReference>
<dbReference type="SUPFAM" id="SSF48452">
    <property type="entry name" value="TPR-like"/>
    <property type="match status" value="1"/>
</dbReference>